<evidence type="ECO:0000313" key="17">
    <source>
        <dbReference type="EMBL" id="PTX53957.1"/>
    </source>
</evidence>
<evidence type="ECO:0000256" key="5">
    <source>
        <dbReference type="ARBA" id="ARBA00022827"/>
    </source>
</evidence>
<evidence type="ECO:0000256" key="13">
    <source>
        <dbReference type="PIRSR" id="PIRSR000350-4"/>
    </source>
</evidence>
<keyword evidence="12" id="KW-0547">Nucleotide-binding</keyword>
<keyword evidence="5 12" id="KW-0274">FAD</keyword>
<dbReference type="InterPro" id="IPR001100">
    <property type="entry name" value="Pyr_nuc-diS_OxRdtase"/>
</dbReference>
<evidence type="ECO:0000256" key="4">
    <source>
        <dbReference type="ARBA" id="ARBA00022630"/>
    </source>
</evidence>
<dbReference type="InterPro" id="IPR016156">
    <property type="entry name" value="FAD/NAD-linked_Rdtase_dimer_sf"/>
</dbReference>
<dbReference type="PIRSF" id="PIRSF000350">
    <property type="entry name" value="Mercury_reductase_MerA"/>
    <property type="match status" value="1"/>
</dbReference>
<name>A0A2T6BD07_9BACL</name>
<dbReference type="InterPro" id="IPR006258">
    <property type="entry name" value="Lipoamide_DH"/>
</dbReference>
<evidence type="ECO:0000256" key="11">
    <source>
        <dbReference type="PIRSR" id="PIRSR000350-2"/>
    </source>
</evidence>
<feature type="binding site" evidence="12">
    <location>
        <position position="271"/>
    </location>
    <ligand>
        <name>NAD(+)</name>
        <dbReference type="ChEBI" id="CHEBI:57540"/>
    </ligand>
</feature>
<dbReference type="SUPFAM" id="SSF55424">
    <property type="entry name" value="FAD/NAD-linked reductases, dimerisation (C-terminal) domain"/>
    <property type="match status" value="1"/>
</dbReference>
<feature type="domain" description="Pyridine nucleotide-disulphide oxidoreductase dimerisation" evidence="15">
    <location>
        <begin position="346"/>
        <end position="455"/>
    </location>
</feature>
<dbReference type="PANTHER" id="PTHR22912">
    <property type="entry name" value="DISULFIDE OXIDOREDUCTASE"/>
    <property type="match status" value="1"/>
</dbReference>
<dbReference type="NCBIfam" id="TIGR01350">
    <property type="entry name" value="lipoamide_DH"/>
    <property type="match status" value="1"/>
</dbReference>
<accession>A0A2T6BD07</accession>
<comment type="caution">
    <text evidence="17">The sequence shown here is derived from an EMBL/GenBank/DDBJ whole genome shotgun (WGS) entry which is preliminary data.</text>
</comment>
<keyword evidence="6 14" id="KW-0560">Oxidoreductase</keyword>
<comment type="miscellaneous">
    <text evidence="14">The active site is a redox-active disulfide bond.</text>
</comment>
<evidence type="ECO:0000259" key="15">
    <source>
        <dbReference type="Pfam" id="PF02852"/>
    </source>
</evidence>
<evidence type="ECO:0000256" key="3">
    <source>
        <dbReference type="ARBA" id="ARBA00016961"/>
    </source>
</evidence>
<dbReference type="PANTHER" id="PTHR22912:SF160">
    <property type="entry name" value="DIHYDROLIPOYL DEHYDROGENASE"/>
    <property type="match status" value="1"/>
</dbReference>
<keyword evidence="7 12" id="KW-0520">NAD</keyword>
<dbReference type="InterPro" id="IPR023753">
    <property type="entry name" value="FAD/NAD-binding_dom"/>
</dbReference>
<proteinExistence type="inferred from homology"/>
<keyword evidence="9 14" id="KW-0676">Redox-active center</keyword>
<keyword evidence="8" id="KW-1015">Disulfide bond</keyword>
<evidence type="ECO:0000256" key="14">
    <source>
        <dbReference type="RuleBase" id="RU003692"/>
    </source>
</evidence>
<keyword evidence="18" id="KW-1185">Reference proteome</keyword>
<feature type="disulfide bond" description="Redox-active" evidence="13">
    <location>
        <begin position="43"/>
        <end position="48"/>
    </location>
</feature>
<dbReference type="OrthoDB" id="9802028at2"/>
<dbReference type="GO" id="GO:0050660">
    <property type="term" value="F:flavin adenine dinucleotide binding"/>
    <property type="evidence" value="ECO:0007669"/>
    <property type="project" value="InterPro"/>
</dbReference>
<comment type="cofactor">
    <cofactor evidence="12 14">
        <name>FAD</name>
        <dbReference type="ChEBI" id="CHEBI:57692"/>
    </cofactor>
    <text evidence="12 14">Binds 1 FAD per subunit.</text>
</comment>
<dbReference type="EC" id="1.8.1.4" evidence="2 14"/>
<evidence type="ECO:0000256" key="9">
    <source>
        <dbReference type="ARBA" id="ARBA00023284"/>
    </source>
</evidence>
<dbReference type="PRINTS" id="PR00368">
    <property type="entry name" value="FADPNR"/>
</dbReference>
<dbReference type="EMBL" id="QBKR01000024">
    <property type="protein sequence ID" value="PTX53957.1"/>
    <property type="molecule type" value="Genomic_DNA"/>
</dbReference>
<dbReference type="SUPFAM" id="SSF51905">
    <property type="entry name" value="FAD/NAD(P)-binding domain"/>
    <property type="match status" value="1"/>
</dbReference>
<feature type="binding site" evidence="12">
    <location>
        <position position="312"/>
    </location>
    <ligand>
        <name>FAD</name>
        <dbReference type="ChEBI" id="CHEBI:57692"/>
    </ligand>
</feature>
<dbReference type="Proteomes" id="UP000244240">
    <property type="component" value="Unassembled WGS sequence"/>
</dbReference>
<evidence type="ECO:0000256" key="6">
    <source>
        <dbReference type="ARBA" id="ARBA00023002"/>
    </source>
</evidence>
<feature type="active site" description="Proton acceptor" evidence="11">
    <location>
        <position position="444"/>
    </location>
</feature>
<dbReference type="Pfam" id="PF07992">
    <property type="entry name" value="Pyr_redox_2"/>
    <property type="match status" value="1"/>
</dbReference>
<dbReference type="AlphaFoldDB" id="A0A2T6BD07"/>
<dbReference type="PRINTS" id="PR00411">
    <property type="entry name" value="PNDRDTASEI"/>
</dbReference>
<dbReference type="InterPro" id="IPR012999">
    <property type="entry name" value="Pyr_OxRdtase_I_AS"/>
</dbReference>
<feature type="domain" description="FAD/NAD(P)-binding" evidence="16">
    <location>
        <begin position="6"/>
        <end position="327"/>
    </location>
</feature>
<dbReference type="Gene3D" id="3.50.50.60">
    <property type="entry name" value="FAD/NAD(P)-binding domain"/>
    <property type="match status" value="2"/>
</dbReference>
<dbReference type="PROSITE" id="PS00076">
    <property type="entry name" value="PYRIDINE_REDOX_1"/>
    <property type="match status" value="1"/>
</dbReference>
<evidence type="ECO:0000259" key="16">
    <source>
        <dbReference type="Pfam" id="PF07992"/>
    </source>
</evidence>
<protein>
    <recommendedName>
        <fullName evidence="3 14">Dihydrolipoyl dehydrogenase</fullName>
        <ecNumber evidence="2 14">1.8.1.4</ecNumber>
    </recommendedName>
</protein>
<organism evidence="17 18">
    <name type="scientific">Melghirimyces profundicolus</name>
    <dbReference type="NCBI Taxonomy" id="1242148"/>
    <lineage>
        <taxon>Bacteria</taxon>
        <taxon>Bacillati</taxon>
        <taxon>Bacillota</taxon>
        <taxon>Bacilli</taxon>
        <taxon>Bacillales</taxon>
        <taxon>Thermoactinomycetaceae</taxon>
        <taxon>Melghirimyces</taxon>
    </lineage>
</organism>
<evidence type="ECO:0000256" key="7">
    <source>
        <dbReference type="ARBA" id="ARBA00023027"/>
    </source>
</evidence>
<comment type="similarity">
    <text evidence="1 14">Belongs to the class-I pyridine nucleotide-disulfide oxidoreductase family.</text>
</comment>
<dbReference type="GO" id="GO:0006103">
    <property type="term" value="P:2-oxoglutarate metabolic process"/>
    <property type="evidence" value="ECO:0007669"/>
    <property type="project" value="TreeGrafter"/>
</dbReference>
<evidence type="ECO:0000256" key="1">
    <source>
        <dbReference type="ARBA" id="ARBA00007532"/>
    </source>
</evidence>
<evidence type="ECO:0000256" key="2">
    <source>
        <dbReference type="ARBA" id="ARBA00012608"/>
    </source>
</evidence>
<dbReference type="Pfam" id="PF02852">
    <property type="entry name" value="Pyr_redox_dim"/>
    <property type="match status" value="1"/>
</dbReference>
<dbReference type="GO" id="GO:0004148">
    <property type="term" value="F:dihydrolipoyl dehydrogenase (NADH) activity"/>
    <property type="evidence" value="ECO:0007669"/>
    <property type="project" value="UniProtKB-EC"/>
</dbReference>
<feature type="binding site" evidence="12">
    <location>
        <begin position="181"/>
        <end position="188"/>
    </location>
    <ligand>
        <name>NAD(+)</name>
        <dbReference type="ChEBI" id="CHEBI:57540"/>
    </ligand>
</feature>
<feature type="binding site" evidence="12">
    <location>
        <position position="204"/>
    </location>
    <ligand>
        <name>NAD(+)</name>
        <dbReference type="ChEBI" id="CHEBI:57540"/>
    </ligand>
</feature>
<comment type="catalytic activity">
    <reaction evidence="10 14">
        <text>N(6)-[(R)-dihydrolipoyl]-L-lysyl-[protein] + NAD(+) = N(6)-[(R)-lipoyl]-L-lysyl-[protein] + NADH + H(+)</text>
        <dbReference type="Rhea" id="RHEA:15045"/>
        <dbReference type="Rhea" id="RHEA-COMP:10474"/>
        <dbReference type="Rhea" id="RHEA-COMP:10475"/>
        <dbReference type="ChEBI" id="CHEBI:15378"/>
        <dbReference type="ChEBI" id="CHEBI:57540"/>
        <dbReference type="ChEBI" id="CHEBI:57945"/>
        <dbReference type="ChEBI" id="CHEBI:83099"/>
        <dbReference type="ChEBI" id="CHEBI:83100"/>
        <dbReference type="EC" id="1.8.1.4"/>
    </reaction>
</comment>
<sequence length="474" mass="50692">MRQVKKDIVVIGGGPGGYVAAIRAAQFGKKVMIVDREGLGGTCLTRGCIPSKALITAADRLEMIRHSSQLGIDVNGDITVDLRRVVEWKNGLIKKLTSGVASLLKANQVEVCSGTATFIDNQTIQVDAEGQNHQFEFDHCIIATGAKPAELQILPFDGDKVISSTAALQLQSVPQKLLIVGGGYIGLELGIAYQKLGSEVTILEGLSQVLPGVDPTLVRVVTKRLKQLEINVKTNARVTGGNTDGDEVEIQAAINGSEQRFRADKALVAVGRVPNTDNLGLENTRIETDKKGFIRVNSQLRTTENNIFAIGDVTGGPLLAHKASFEGKIVAEVINGEDAEVDYHAMPYVIFSDPEIAYTGLQPEEAEEQGYDPVVSRMAFQANGRALTLGEDSGFVQIVSDKPTQQILGVQIVGPEASTLISEAVMAIEMGMTAEDLGLMIHAHPTLPEVLQEAAEGVMGQAIHMVNKNPALSR</sequence>
<dbReference type="Gene3D" id="3.30.390.30">
    <property type="match status" value="1"/>
</dbReference>
<evidence type="ECO:0000256" key="8">
    <source>
        <dbReference type="ARBA" id="ARBA00023157"/>
    </source>
</evidence>
<evidence type="ECO:0000313" key="18">
    <source>
        <dbReference type="Proteomes" id="UP000244240"/>
    </source>
</evidence>
<dbReference type="InterPro" id="IPR036188">
    <property type="entry name" value="FAD/NAD-bd_sf"/>
</dbReference>
<gene>
    <name evidence="17" type="ORF">C8P63_12413</name>
</gene>
<evidence type="ECO:0000256" key="10">
    <source>
        <dbReference type="ARBA" id="ARBA00049187"/>
    </source>
</evidence>
<keyword evidence="4 14" id="KW-0285">Flavoprotein</keyword>
<dbReference type="InterPro" id="IPR004099">
    <property type="entry name" value="Pyr_nucl-diS_OxRdtase_dimer"/>
</dbReference>
<dbReference type="InterPro" id="IPR050151">
    <property type="entry name" value="Class-I_Pyr_Nuc-Dis_Oxidored"/>
</dbReference>
<reference evidence="17 18" key="1">
    <citation type="submission" date="2018-04" db="EMBL/GenBank/DDBJ databases">
        <title>Genomic Encyclopedia of Archaeal and Bacterial Type Strains, Phase II (KMG-II): from individual species to whole genera.</title>
        <authorList>
            <person name="Goeker M."/>
        </authorList>
    </citation>
    <scope>NUCLEOTIDE SEQUENCE [LARGE SCALE GENOMIC DNA]</scope>
    <source>
        <strain evidence="17 18">DSM 45787</strain>
    </source>
</reference>
<evidence type="ECO:0000256" key="12">
    <source>
        <dbReference type="PIRSR" id="PIRSR000350-3"/>
    </source>
</evidence>
<feature type="binding site" evidence="12">
    <location>
        <position position="52"/>
    </location>
    <ligand>
        <name>FAD</name>
        <dbReference type="ChEBI" id="CHEBI:57692"/>
    </ligand>
</feature>
<dbReference type="FunFam" id="3.30.390.30:FF:000001">
    <property type="entry name" value="Dihydrolipoyl dehydrogenase"/>
    <property type="match status" value="1"/>
</dbReference>